<evidence type="ECO:0000256" key="7">
    <source>
        <dbReference type="ARBA" id="ARBA00022763"/>
    </source>
</evidence>
<organism evidence="13 14">
    <name type="scientific">Nitrososphaera viennensis EN76</name>
    <dbReference type="NCBI Taxonomy" id="926571"/>
    <lineage>
        <taxon>Archaea</taxon>
        <taxon>Nitrososphaerota</taxon>
        <taxon>Nitrososphaeria</taxon>
        <taxon>Nitrososphaerales</taxon>
        <taxon>Nitrososphaeraceae</taxon>
        <taxon>Nitrososphaera</taxon>
    </lineage>
</organism>
<dbReference type="NCBIfam" id="TIGR00758">
    <property type="entry name" value="UDG_fam4"/>
    <property type="match status" value="1"/>
</dbReference>
<feature type="domain" description="Uracil-DNA glycosylase-like" evidence="12">
    <location>
        <begin position="38"/>
        <end position="183"/>
    </location>
</feature>
<evidence type="ECO:0000256" key="4">
    <source>
        <dbReference type="ARBA" id="ARBA00019403"/>
    </source>
</evidence>
<keyword evidence="9" id="KW-0408">Iron</keyword>
<dbReference type="Pfam" id="PF03167">
    <property type="entry name" value="UDG"/>
    <property type="match status" value="1"/>
</dbReference>
<dbReference type="AlphaFoldDB" id="A0A060HGH5"/>
<name>A0A060HGH5_9ARCH</name>
<keyword evidence="10" id="KW-0411">Iron-sulfur</keyword>
<evidence type="ECO:0000259" key="12">
    <source>
        <dbReference type="SMART" id="SM00986"/>
    </source>
</evidence>
<dbReference type="GO" id="GO:0004844">
    <property type="term" value="F:uracil DNA N-glycosylase activity"/>
    <property type="evidence" value="ECO:0007669"/>
    <property type="project" value="UniProtKB-EC"/>
</dbReference>
<dbReference type="STRING" id="926571.NVIE_002390"/>
<evidence type="ECO:0000256" key="8">
    <source>
        <dbReference type="ARBA" id="ARBA00022801"/>
    </source>
</evidence>
<keyword evidence="11" id="KW-0234">DNA repair</keyword>
<evidence type="ECO:0000256" key="2">
    <source>
        <dbReference type="ARBA" id="ARBA00006521"/>
    </source>
</evidence>
<dbReference type="EMBL" id="CP007536">
    <property type="protein sequence ID" value="AIC14425.1"/>
    <property type="molecule type" value="Genomic_DNA"/>
</dbReference>
<dbReference type="Proteomes" id="UP000027093">
    <property type="component" value="Chromosome"/>
</dbReference>
<dbReference type="OrthoDB" id="8612at2157"/>
<dbReference type="KEGG" id="nvn:NVIE_002390"/>
<dbReference type="RefSeq" id="WP_075053648.1">
    <property type="nucleotide sequence ID" value="NZ_CP007536.1"/>
</dbReference>
<dbReference type="InterPro" id="IPR036895">
    <property type="entry name" value="Uracil-DNA_glycosylase-like_sf"/>
</dbReference>
<evidence type="ECO:0000313" key="13">
    <source>
        <dbReference type="EMBL" id="AIC14425.1"/>
    </source>
</evidence>
<keyword evidence="7" id="KW-0227">DNA damage</keyword>
<keyword evidence="5" id="KW-0004">4Fe-4S</keyword>
<dbReference type="GeneID" id="74945499"/>
<accession>A0A060HGH5</accession>
<dbReference type="EC" id="3.2.2.27" evidence="3"/>
<dbReference type="GO" id="GO:0046872">
    <property type="term" value="F:metal ion binding"/>
    <property type="evidence" value="ECO:0007669"/>
    <property type="project" value="UniProtKB-KW"/>
</dbReference>
<dbReference type="SMART" id="SM00986">
    <property type="entry name" value="UDG"/>
    <property type="match status" value="1"/>
</dbReference>
<evidence type="ECO:0000313" key="14">
    <source>
        <dbReference type="Proteomes" id="UP000027093"/>
    </source>
</evidence>
<dbReference type="GO" id="GO:0006281">
    <property type="term" value="P:DNA repair"/>
    <property type="evidence" value="ECO:0007669"/>
    <property type="project" value="UniProtKB-KW"/>
</dbReference>
<evidence type="ECO:0000256" key="6">
    <source>
        <dbReference type="ARBA" id="ARBA00022723"/>
    </source>
</evidence>
<gene>
    <name evidence="13" type="ORF">NVIE_002390</name>
</gene>
<dbReference type="GO" id="GO:0051539">
    <property type="term" value="F:4 iron, 4 sulfur cluster binding"/>
    <property type="evidence" value="ECO:0007669"/>
    <property type="project" value="UniProtKB-KW"/>
</dbReference>
<dbReference type="HOGENOM" id="CLU_044815_1_3_2"/>
<keyword evidence="6" id="KW-0479">Metal-binding</keyword>
<dbReference type="CDD" id="cd10030">
    <property type="entry name" value="UDG-F4_TTUDGA_SPO1dp_like"/>
    <property type="match status" value="1"/>
</dbReference>
<evidence type="ECO:0000256" key="3">
    <source>
        <dbReference type="ARBA" id="ARBA00012030"/>
    </source>
</evidence>
<protein>
    <recommendedName>
        <fullName evidence="4">Type-4 uracil-DNA glycosylase</fullName>
        <ecNumber evidence="3">3.2.2.27</ecNumber>
    </recommendedName>
</protein>
<comment type="catalytic activity">
    <reaction evidence="1">
        <text>Hydrolyzes single-stranded DNA or mismatched double-stranded DNA and polynucleotides, releasing free uracil.</text>
        <dbReference type="EC" id="3.2.2.27"/>
    </reaction>
</comment>
<evidence type="ECO:0000256" key="10">
    <source>
        <dbReference type="ARBA" id="ARBA00023014"/>
    </source>
</evidence>
<evidence type="ECO:0000256" key="1">
    <source>
        <dbReference type="ARBA" id="ARBA00001400"/>
    </source>
</evidence>
<dbReference type="InterPro" id="IPR005273">
    <property type="entry name" value="Ura-DNA_glyco_family4"/>
</dbReference>
<comment type="similarity">
    <text evidence="2">Belongs to the uracil-DNA glycosylase (UDG) superfamily. Type 4 (UDGa) family.</text>
</comment>
<reference evidence="13 14" key="1">
    <citation type="journal article" date="2014" name="Int. J. Syst. Evol. Microbiol.">
        <title>Nitrososphaera viennensis gen. nov., sp. nov., an aerobic and mesophilic, ammonia-oxidizing archaeon from soil and a member of the archaeal phylum Thaumarchaeota.</title>
        <authorList>
            <person name="Stieglmeier M."/>
            <person name="Klingl A."/>
            <person name="Alves R.J."/>
            <person name="Rittmann S.K."/>
            <person name="Melcher M."/>
            <person name="Leisch N."/>
            <person name="Schleper C."/>
        </authorList>
    </citation>
    <scope>NUCLEOTIDE SEQUENCE [LARGE SCALE GENOMIC DNA]</scope>
    <source>
        <strain evidence="13">EN76</strain>
    </source>
</reference>
<sequence>MSSSSSRLPVVDSLEKVAGEVTGCPKCKLARTRKNAVPGEGQLSAKVMFVGEAPGRSEDEKGRPFVGAAGKILDEMLAKAGISRSQVFITNVVKCRPPNNRVPEDDEVQACTPYLERQIALIRPRIICILGRTAYSSILGGGSITANRGKIIEKAGQKYFLTIHPAAAIYNRSMLSLLEADLKKLAKEIDGAEGRGESLEDFM</sequence>
<dbReference type="SMART" id="SM00987">
    <property type="entry name" value="UreE_C"/>
    <property type="match status" value="1"/>
</dbReference>
<evidence type="ECO:0000256" key="9">
    <source>
        <dbReference type="ARBA" id="ARBA00023004"/>
    </source>
</evidence>
<dbReference type="InterPro" id="IPR051536">
    <property type="entry name" value="UDG_Type-4/5"/>
</dbReference>
<dbReference type="Gene3D" id="3.40.470.10">
    <property type="entry name" value="Uracil-DNA glycosylase-like domain"/>
    <property type="match status" value="1"/>
</dbReference>
<dbReference type="PANTHER" id="PTHR33693">
    <property type="entry name" value="TYPE-5 URACIL-DNA GLYCOSYLASE"/>
    <property type="match status" value="1"/>
</dbReference>
<dbReference type="PANTHER" id="PTHR33693:SF1">
    <property type="entry name" value="TYPE-4 URACIL-DNA GLYCOSYLASE"/>
    <property type="match status" value="1"/>
</dbReference>
<evidence type="ECO:0000256" key="11">
    <source>
        <dbReference type="ARBA" id="ARBA00023204"/>
    </source>
</evidence>
<keyword evidence="14" id="KW-1185">Reference proteome</keyword>
<dbReference type="SUPFAM" id="SSF52141">
    <property type="entry name" value="Uracil-DNA glycosylase-like"/>
    <property type="match status" value="1"/>
</dbReference>
<evidence type="ECO:0000256" key="5">
    <source>
        <dbReference type="ARBA" id="ARBA00022485"/>
    </source>
</evidence>
<dbReference type="InterPro" id="IPR005122">
    <property type="entry name" value="Uracil-DNA_glycosylase-like"/>
</dbReference>
<proteinExistence type="inferred from homology"/>
<keyword evidence="8" id="KW-0378">Hydrolase</keyword>